<dbReference type="Proteomes" id="UP000199126">
    <property type="component" value="Unassembled WGS sequence"/>
</dbReference>
<dbReference type="AlphaFoldDB" id="A0A1H8WNN2"/>
<evidence type="ECO:0000259" key="3">
    <source>
        <dbReference type="Pfam" id="PF22725"/>
    </source>
</evidence>
<dbReference type="InterPro" id="IPR036291">
    <property type="entry name" value="NAD(P)-bd_dom_sf"/>
</dbReference>
<dbReference type="GO" id="GO:0000166">
    <property type="term" value="F:nucleotide binding"/>
    <property type="evidence" value="ECO:0007669"/>
    <property type="project" value="InterPro"/>
</dbReference>
<accession>A0A1H8WNN2</accession>
<dbReference type="Pfam" id="PF22725">
    <property type="entry name" value="GFO_IDH_MocA_C3"/>
    <property type="match status" value="1"/>
</dbReference>
<evidence type="ECO:0000313" key="4">
    <source>
        <dbReference type="EMBL" id="SEP29047.1"/>
    </source>
</evidence>
<dbReference type="Pfam" id="PF01408">
    <property type="entry name" value="GFO_IDH_MocA"/>
    <property type="match status" value="1"/>
</dbReference>
<evidence type="ECO:0000313" key="5">
    <source>
        <dbReference type="Proteomes" id="UP000199126"/>
    </source>
</evidence>
<reference evidence="5" key="1">
    <citation type="submission" date="2016-10" db="EMBL/GenBank/DDBJ databases">
        <authorList>
            <person name="Varghese N."/>
            <person name="Submissions S."/>
        </authorList>
    </citation>
    <scope>NUCLEOTIDE SEQUENCE [LARGE SCALE GENOMIC DNA]</scope>
    <source>
        <strain evidence="5">CGMCC 1.10121</strain>
    </source>
</reference>
<dbReference type="OrthoDB" id="25239at2157"/>
<sequence length="350" mass="38957">MTSSEPTNDGLTYAVIGTGYWGSNHARVAAELLDDGIVDDVVFCDVDEGRVADMAADYGVAYTTDHTELPELGVDAATVATPSPTHHTIATDLLEAGVDLLVEKPLARTSEDAWDIVDVADTNDRVLAVGHIFRYHPALSDLKRRIDRGELGRIKYLTTNRYAFRVPREEAGVLFSLAVHDVDIYNYLLDERPERVYCELDSTVRDDVDETATLTLSYGETTGVINESWHVPVFGKQRDLTVVGTKRSAHIDYLEDTVVELYDAEIVEDGDVLRRREEGKRRHETEPGEPLRVEVEAFVEACEERTEPRAPGRVGAETVELLEAARQSSEESQAVEFADRDQQDSTAYLP</sequence>
<feature type="region of interest" description="Disordered" evidence="1">
    <location>
        <begin position="324"/>
        <end position="350"/>
    </location>
</feature>
<dbReference type="InterPro" id="IPR051450">
    <property type="entry name" value="Gfo/Idh/MocA_Oxidoreductases"/>
</dbReference>
<feature type="domain" description="GFO/IDH/MocA-like oxidoreductase" evidence="3">
    <location>
        <begin position="142"/>
        <end position="249"/>
    </location>
</feature>
<evidence type="ECO:0000259" key="2">
    <source>
        <dbReference type="Pfam" id="PF01408"/>
    </source>
</evidence>
<dbReference type="PANTHER" id="PTHR43377">
    <property type="entry name" value="BILIVERDIN REDUCTASE A"/>
    <property type="match status" value="1"/>
</dbReference>
<dbReference type="SUPFAM" id="SSF55347">
    <property type="entry name" value="Glyceraldehyde-3-phosphate dehydrogenase-like, C-terminal domain"/>
    <property type="match status" value="1"/>
</dbReference>
<gene>
    <name evidence="4" type="ORF">SAMN04487948_13510</name>
</gene>
<dbReference type="Gene3D" id="3.40.50.720">
    <property type="entry name" value="NAD(P)-binding Rossmann-like Domain"/>
    <property type="match status" value="1"/>
</dbReference>
<dbReference type="SUPFAM" id="SSF51735">
    <property type="entry name" value="NAD(P)-binding Rossmann-fold domains"/>
    <property type="match status" value="1"/>
</dbReference>
<evidence type="ECO:0000256" key="1">
    <source>
        <dbReference type="SAM" id="MobiDB-lite"/>
    </source>
</evidence>
<dbReference type="InterPro" id="IPR055170">
    <property type="entry name" value="GFO_IDH_MocA-like_dom"/>
</dbReference>
<keyword evidence="5" id="KW-1185">Reference proteome</keyword>
<dbReference type="RefSeq" id="WP_089827988.1">
    <property type="nucleotide sequence ID" value="NZ_FODV01000035.1"/>
</dbReference>
<protein>
    <submittedName>
        <fullName evidence="4">UDP-N-acetylglucosamine 3-dehydrogenase</fullName>
    </submittedName>
</protein>
<dbReference type="PANTHER" id="PTHR43377:SF1">
    <property type="entry name" value="BILIVERDIN REDUCTASE A"/>
    <property type="match status" value="1"/>
</dbReference>
<proteinExistence type="predicted"/>
<feature type="domain" description="Gfo/Idh/MocA-like oxidoreductase N-terminal" evidence="2">
    <location>
        <begin position="12"/>
        <end position="131"/>
    </location>
</feature>
<dbReference type="EMBL" id="FODV01000035">
    <property type="protein sequence ID" value="SEP29047.1"/>
    <property type="molecule type" value="Genomic_DNA"/>
</dbReference>
<dbReference type="Gene3D" id="3.30.360.10">
    <property type="entry name" value="Dihydrodipicolinate Reductase, domain 2"/>
    <property type="match status" value="1"/>
</dbReference>
<name>A0A1H8WNN2_9EURY</name>
<dbReference type="InterPro" id="IPR000683">
    <property type="entry name" value="Gfo/Idh/MocA-like_OxRdtase_N"/>
</dbReference>
<organism evidence="4 5">
    <name type="scientific">Halogranum amylolyticum</name>
    <dbReference type="NCBI Taxonomy" id="660520"/>
    <lineage>
        <taxon>Archaea</taxon>
        <taxon>Methanobacteriati</taxon>
        <taxon>Methanobacteriota</taxon>
        <taxon>Stenosarchaea group</taxon>
        <taxon>Halobacteria</taxon>
        <taxon>Halobacteriales</taxon>
        <taxon>Haloferacaceae</taxon>
    </lineage>
</organism>